<feature type="domain" description="Superoxide dismutase copper/zinc binding" evidence="3">
    <location>
        <begin position="38"/>
        <end position="169"/>
    </location>
</feature>
<dbReference type="Pfam" id="PF00080">
    <property type="entry name" value="Sod_Cu"/>
    <property type="match status" value="1"/>
</dbReference>
<reference evidence="4 5" key="1">
    <citation type="submission" date="2017-11" db="EMBL/GenBank/DDBJ databases">
        <title>Draft genome sequence of Rhizobiales bacterium SY3-13.</title>
        <authorList>
            <person name="Sun C."/>
        </authorList>
    </citation>
    <scope>NUCLEOTIDE SEQUENCE [LARGE SCALE GENOMIC DNA]</scope>
    <source>
        <strain evidence="4 5">SY3-13</strain>
    </source>
</reference>
<comment type="caution">
    <text evidence="4">The sequence shown here is derived from an EMBL/GenBank/DDBJ whole genome shotgun (WGS) entry which is preliminary data.</text>
</comment>
<protein>
    <recommendedName>
        <fullName evidence="3">Superoxide dismutase copper/zinc binding domain-containing protein</fullName>
    </recommendedName>
</protein>
<dbReference type="GO" id="GO:0005507">
    <property type="term" value="F:copper ion binding"/>
    <property type="evidence" value="ECO:0007669"/>
    <property type="project" value="InterPro"/>
</dbReference>
<proteinExistence type="inferred from homology"/>
<keyword evidence="2" id="KW-0732">Signal</keyword>
<keyword evidence="5" id="KW-1185">Reference proteome</keyword>
<gene>
    <name evidence="4" type="ORF">CVT23_18490</name>
</gene>
<name>A0A2M9FXG9_9PROT</name>
<dbReference type="GO" id="GO:0006801">
    <property type="term" value="P:superoxide metabolic process"/>
    <property type="evidence" value="ECO:0007669"/>
    <property type="project" value="InterPro"/>
</dbReference>
<feature type="signal peptide" evidence="2">
    <location>
        <begin position="1"/>
        <end position="21"/>
    </location>
</feature>
<evidence type="ECO:0000313" key="5">
    <source>
        <dbReference type="Proteomes" id="UP000229498"/>
    </source>
</evidence>
<feature type="chain" id="PRO_5014734704" description="Superoxide dismutase copper/zinc binding domain-containing protein" evidence="2">
    <location>
        <begin position="22"/>
        <end position="174"/>
    </location>
</feature>
<dbReference type="InterPro" id="IPR036423">
    <property type="entry name" value="SOD-like_Cu/Zn_dom_sf"/>
</dbReference>
<dbReference type="PANTHER" id="PTHR10003">
    <property type="entry name" value="SUPEROXIDE DISMUTASE CU-ZN -RELATED"/>
    <property type="match status" value="1"/>
</dbReference>
<dbReference type="InterPro" id="IPR024134">
    <property type="entry name" value="SOD_Cu/Zn_/chaperone"/>
</dbReference>
<dbReference type="CDD" id="cd00305">
    <property type="entry name" value="Cu-Zn_Superoxide_Dismutase"/>
    <property type="match status" value="1"/>
</dbReference>
<dbReference type="SUPFAM" id="SSF49329">
    <property type="entry name" value="Cu,Zn superoxide dismutase-like"/>
    <property type="match status" value="1"/>
</dbReference>
<dbReference type="EMBL" id="PHIG01000048">
    <property type="protein sequence ID" value="PJK28156.1"/>
    <property type="molecule type" value="Genomic_DNA"/>
</dbReference>
<comment type="similarity">
    <text evidence="1">Belongs to the Cu-Zn superoxide dismutase family.</text>
</comment>
<evidence type="ECO:0000256" key="2">
    <source>
        <dbReference type="SAM" id="SignalP"/>
    </source>
</evidence>
<evidence type="ECO:0000313" key="4">
    <source>
        <dbReference type="EMBL" id="PJK28156.1"/>
    </source>
</evidence>
<organism evidence="4 5">
    <name type="scientific">Minwuia thermotolerans</name>
    <dbReference type="NCBI Taxonomy" id="2056226"/>
    <lineage>
        <taxon>Bacteria</taxon>
        <taxon>Pseudomonadati</taxon>
        <taxon>Pseudomonadota</taxon>
        <taxon>Alphaproteobacteria</taxon>
        <taxon>Minwuiales</taxon>
        <taxon>Minwuiaceae</taxon>
        <taxon>Minwuia</taxon>
    </lineage>
</organism>
<dbReference type="OrthoDB" id="5431326at2"/>
<evidence type="ECO:0000259" key="3">
    <source>
        <dbReference type="Pfam" id="PF00080"/>
    </source>
</evidence>
<evidence type="ECO:0000256" key="1">
    <source>
        <dbReference type="ARBA" id="ARBA00010457"/>
    </source>
</evidence>
<accession>A0A2M9FXG9</accession>
<dbReference type="InterPro" id="IPR001424">
    <property type="entry name" value="SOD_Cu_Zn_dom"/>
</dbReference>
<dbReference type="AlphaFoldDB" id="A0A2M9FXG9"/>
<dbReference type="Gene3D" id="2.60.40.200">
    <property type="entry name" value="Superoxide dismutase, copper/zinc binding domain"/>
    <property type="match status" value="1"/>
</dbReference>
<dbReference type="Proteomes" id="UP000229498">
    <property type="component" value="Unassembled WGS sequence"/>
</dbReference>
<sequence>MKGTLIGLSAGILLAASPAAANEARTADLVNGDGQRIGQITVKPVSGGVLLTAKAQRLPAGAHGFHIHETGKCEPAAGFKTAGGHLADGASHGFHADDGPHPGDMPNVHVGSDGVLNVEVLNSRVQLTESGDGALLDRDGSALMIHSGPDDYESQPSGAAGARIACAVIAESGG</sequence>